<dbReference type="OrthoDB" id="21211at2"/>
<gene>
    <name evidence="3" type="ordered locus">wcw_1133</name>
</gene>
<keyword evidence="4" id="KW-1185">Reference proteome</keyword>
<dbReference type="InterPro" id="IPR004555">
    <property type="entry name" value="G6PDH_assembly_OpcA"/>
</dbReference>
<dbReference type="KEGG" id="wch:wcw_1133"/>
<dbReference type="PANTHER" id="PTHR38658:SF1">
    <property type="entry name" value="OXPP CYCLE PROTEIN OPCA-RELATED"/>
    <property type="match status" value="1"/>
</dbReference>
<dbReference type="InterPro" id="IPR046802">
    <property type="entry name" value="OpcA_G6PD_C"/>
</dbReference>
<dbReference type="Pfam" id="PF20171">
    <property type="entry name" value="OpcA_G6PD_C"/>
    <property type="match status" value="1"/>
</dbReference>
<evidence type="ECO:0000259" key="2">
    <source>
        <dbReference type="Pfam" id="PF20171"/>
    </source>
</evidence>
<dbReference type="HOGENOM" id="CLU_048410_0_0_0"/>
<name>D6YWH9_WADCW</name>
<sequence>MVKDIKGYLFNLIIYTAEKRRSDYFEQIVHPLIEKFPSRVIHIQCGKEELSHTGIEPCGHASERLMLFSSPENLSKIPFIVLPRLVPDLPVYLLWGDDLTAENPILPKLEKLATRLIFDTESTANLQTFAQKMLNKVETLNTEFMDISWAEIAGWRDVIAQVFNTKSQLDYLRQCNYIHIKYNQLQDEYINHDSVQAIYLQGWLAAQLEWTFKTIEEIDGEHHIEYHGRKVVLTPQKRRTLNPGIIFEISCIDDRNLKTTLTFADQQSKVMIYISTPDHCDVPYSLQLQAMQTGATAMKEMFYFRPSHHYRKMLQTIGKIPWRNF</sequence>
<proteinExistence type="predicted"/>
<dbReference type="AlphaFoldDB" id="D6YWH9"/>
<evidence type="ECO:0000313" key="3">
    <source>
        <dbReference type="EMBL" id="ADI38490.1"/>
    </source>
</evidence>
<feature type="domain" description="Glucose-6-phosphate dehydrogenase assembly protein OpcA N-terminal" evidence="1">
    <location>
        <begin position="35"/>
        <end position="128"/>
    </location>
</feature>
<dbReference type="EMBL" id="CP001928">
    <property type="protein sequence ID" value="ADI38490.1"/>
    <property type="molecule type" value="Genomic_DNA"/>
</dbReference>
<dbReference type="PANTHER" id="PTHR38658">
    <property type="entry name" value="OXPP CYCLE PROTEIN OPCA-RELATED"/>
    <property type="match status" value="1"/>
</dbReference>
<evidence type="ECO:0000313" key="4">
    <source>
        <dbReference type="Proteomes" id="UP000001505"/>
    </source>
</evidence>
<dbReference type="RefSeq" id="WP_013182203.1">
    <property type="nucleotide sequence ID" value="NC_014225.1"/>
</dbReference>
<dbReference type="STRING" id="716544.wcw_1133"/>
<dbReference type="Pfam" id="PF10128">
    <property type="entry name" value="OpcA_G6PD_assem"/>
    <property type="match status" value="1"/>
</dbReference>
<evidence type="ECO:0000259" key="1">
    <source>
        <dbReference type="Pfam" id="PF10128"/>
    </source>
</evidence>
<protein>
    <submittedName>
        <fullName evidence="3">Uncharacterized protein</fullName>
    </submittedName>
</protein>
<dbReference type="Proteomes" id="UP000001505">
    <property type="component" value="Chromosome"/>
</dbReference>
<dbReference type="InterPro" id="IPR046801">
    <property type="entry name" value="OpcA_G6PD_N"/>
</dbReference>
<dbReference type="eggNOG" id="COG3429">
    <property type="taxonomic scope" value="Bacteria"/>
</dbReference>
<accession>D6YWH9</accession>
<reference evidence="3 4" key="1">
    <citation type="journal article" date="2010" name="PLoS ONE">
        <title>The Waddlia genome: a window into chlamydial biology.</title>
        <authorList>
            <person name="Bertelli C."/>
            <person name="Collyn F."/>
            <person name="Croxatto A."/>
            <person name="Ruckert C."/>
            <person name="Polkinghorne A."/>
            <person name="Kebbi-Beghdadi C."/>
            <person name="Goesmann A."/>
            <person name="Vaughan L."/>
            <person name="Greub G."/>
        </authorList>
    </citation>
    <scope>NUCLEOTIDE SEQUENCE [LARGE SCALE GENOMIC DNA]</scope>
    <source>
        <strain evidence="4">ATCC VR-1470 / WSU 86-1044</strain>
    </source>
</reference>
<feature type="domain" description="Glucose-6-phosphate dehydrogenase assembly protein OpcA C-terminal" evidence="2">
    <location>
        <begin position="144"/>
        <end position="235"/>
    </location>
</feature>
<organism evidence="3 4">
    <name type="scientific">Waddlia chondrophila (strain ATCC VR-1470 / WSU 86-1044)</name>
    <dbReference type="NCBI Taxonomy" id="716544"/>
    <lineage>
        <taxon>Bacteria</taxon>
        <taxon>Pseudomonadati</taxon>
        <taxon>Chlamydiota</taxon>
        <taxon>Chlamydiia</taxon>
        <taxon>Parachlamydiales</taxon>
        <taxon>Waddliaceae</taxon>
        <taxon>Waddlia</taxon>
    </lineage>
</organism>